<proteinExistence type="predicted"/>
<sequence>MKGFLATWLLSWADLIDTIMEILTLGLVLRTNVAHVVMYTAAMALIEAEWLNRENSAWW</sequence>
<organism evidence="1">
    <name type="scientific">marine sediment metagenome</name>
    <dbReference type="NCBI Taxonomy" id="412755"/>
    <lineage>
        <taxon>unclassified sequences</taxon>
        <taxon>metagenomes</taxon>
        <taxon>ecological metagenomes</taxon>
    </lineage>
</organism>
<dbReference type="AlphaFoldDB" id="A0A0F9I6H4"/>
<reference evidence="1" key="1">
    <citation type="journal article" date="2015" name="Nature">
        <title>Complex archaea that bridge the gap between prokaryotes and eukaryotes.</title>
        <authorList>
            <person name="Spang A."/>
            <person name="Saw J.H."/>
            <person name="Jorgensen S.L."/>
            <person name="Zaremba-Niedzwiedzka K."/>
            <person name="Martijn J."/>
            <person name="Lind A.E."/>
            <person name="van Eijk R."/>
            <person name="Schleper C."/>
            <person name="Guy L."/>
            <person name="Ettema T.J."/>
        </authorList>
    </citation>
    <scope>NUCLEOTIDE SEQUENCE</scope>
</reference>
<protein>
    <submittedName>
        <fullName evidence="1">Uncharacterized protein</fullName>
    </submittedName>
</protein>
<dbReference type="EMBL" id="LAZR01022103">
    <property type="protein sequence ID" value="KKL83027.1"/>
    <property type="molecule type" value="Genomic_DNA"/>
</dbReference>
<name>A0A0F9I6H4_9ZZZZ</name>
<gene>
    <name evidence="1" type="ORF">LCGC14_1978840</name>
</gene>
<evidence type="ECO:0000313" key="1">
    <source>
        <dbReference type="EMBL" id="KKL83027.1"/>
    </source>
</evidence>
<comment type="caution">
    <text evidence="1">The sequence shown here is derived from an EMBL/GenBank/DDBJ whole genome shotgun (WGS) entry which is preliminary data.</text>
</comment>
<accession>A0A0F9I6H4</accession>